<evidence type="ECO:0000313" key="3">
    <source>
        <dbReference type="EMBL" id="CAH0369929.1"/>
    </source>
</evidence>
<proteinExistence type="predicted"/>
<evidence type="ECO:0000256" key="1">
    <source>
        <dbReference type="SAM" id="MobiDB-lite"/>
    </source>
</evidence>
<feature type="domain" description="Aminoglycoside phosphotransferase" evidence="2">
    <location>
        <begin position="52"/>
        <end position="271"/>
    </location>
</feature>
<reference evidence="3" key="1">
    <citation type="submission" date="2021-11" db="EMBL/GenBank/DDBJ databases">
        <authorList>
            <consortium name="Genoscope - CEA"/>
            <person name="William W."/>
        </authorList>
    </citation>
    <scope>NUCLEOTIDE SEQUENCE</scope>
</reference>
<dbReference type="InterPro" id="IPR011009">
    <property type="entry name" value="Kinase-like_dom_sf"/>
</dbReference>
<dbReference type="OrthoDB" id="206737at2759"/>
<gene>
    <name evidence="3" type="ORF">PECAL_2P30740</name>
</gene>
<name>A0A8J2SLF2_9STRA</name>
<comment type="caution">
    <text evidence="3">The sequence shown here is derived from an EMBL/GenBank/DDBJ whole genome shotgun (WGS) entry which is preliminary data.</text>
</comment>
<dbReference type="Pfam" id="PF01636">
    <property type="entry name" value="APH"/>
    <property type="match status" value="1"/>
</dbReference>
<evidence type="ECO:0000259" key="2">
    <source>
        <dbReference type="Pfam" id="PF01636"/>
    </source>
</evidence>
<protein>
    <recommendedName>
        <fullName evidence="2">Aminoglycoside phosphotransferase domain-containing protein</fullName>
    </recommendedName>
</protein>
<evidence type="ECO:0000313" key="4">
    <source>
        <dbReference type="Proteomes" id="UP000789595"/>
    </source>
</evidence>
<dbReference type="SUPFAM" id="SSF56112">
    <property type="entry name" value="Protein kinase-like (PK-like)"/>
    <property type="match status" value="1"/>
</dbReference>
<sequence length="461" mass="48308">MSGHVEAAADRLQALGAFDKSAVDAAELSGQEIARVLVRLGLGAPELAVKLTNGACAANYRCVLRDGPPVVLKACVGDDCRELADVQLDVLSRLAKASPGVAPALRSLNAVDCTTTTGRPACAVAMALAPGRACNLLVDDGELPESAACELVGAALAAVHASPVDDDDDLPAIEGDGWIERPLDVYVGAGRPWEPAEPTGFVRWALVDGGRLERCRQALRDASAKLPAGVLHGDPYPDNLLHSMATGISTFVDWEDVGRGPLVFDVASAAVGACFLHDSVVDSVRLASSTPQRAALKVECLPVWKSKFYGAFVLDRRVILHAIDATPARWRGDAGSSPLDRSSTAASSRRNDLVKNCRVHPTHWLISTQVPAQDAGGLLARAPAGSAAREPLARGWPAAVSLGLPRLHEGRGGGAPGPDGGERLRVRALPLLRVPCRRSGRPARGEALLPRDAGRLPSAQR</sequence>
<dbReference type="Proteomes" id="UP000789595">
    <property type="component" value="Unassembled WGS sequence"/>
</dbReference>
<dbReference type="AlphaFoldDB" id="A0A8J2SLF2"/>
<dbReference type="EMBL" id="CAKKNE010000002">
    <property type="protein sequence ID" value="CAH0369929.1"/>
    <property type="molecule type" value="Genomic_DNA"/>
</dbReference>
<dbReference type="InterPro" id="IPR002575">
    <property type="entry name" value="Aminoglycoside_PTrfase"/>
</dbReference>
<keyword evidence="4" id="KW-1185">Reference proteome</keyword>
<accession>A0A8J2SLF2</accession>
<dbReference type="Gene3D" id="3.90.1200.10">
    <property type="match status" value="1"/>
</dbReference>
<organism evidence="3 4">
    <name type="scientific">Pelagomonas calceolata</name>
    <dbReference type="NCBI Taxonomy" id="35677"/>
    <lineage>
        <taxon>Eukaryota</taxon>
        <taxon>Sar</taxon>
        <taxon>Stramenopiles</taxon>
        <taxon>Ochrophyta</taxon>
        <taxon>Pelagophyceae</taxon>
        <taxon>Pelagomonadales</taxon>
        <taxon>Pelagomonadaceae</taxon>
        <taxon>Pelagomonas</taxon>
    </lineage>
</organism>
<feature type="region of interest" description="Disordered" evidence="1">
    <location>
        <begin position="440"/>
        <end position="461"/>
    </location>
</feature>